<reference evidence="6 7" key="1">
    <citation type="journal article" date="2016" name="Nat. Commun.">
        <title>Thousands of microbial genomes shed light on interconnected biogeochemical processes in an aquifer system.</title>
        <authorList>
            <person name="Anantharaman K."/>
            <person name="Brown C.T."/>
            <person name="Hug L.A."/>
            <person name="Sharon I."/>
            <person name="Castelle C.J."/>
            <person name="Probst A.J."/>
            <person name="Thomas B.C."/>
            <person name="Singh A."/>
            <person name="Wilkins M.J."/>
            <person name="Karaoz U."/>
            <person name="Brodie E.L."/>
            <person name="Williams K.H."/>
            <person name="Hubbard S.S."/>
            <person name="Banfield J.F."/>
        </authorList>
    </citation>
    <scope>NUCLEOTIDE SEQUENCE [LARGE SCALE GENOMIC DNA]</scope>
</reference>
<comment type="caution">
    <text evidence="6">The sequence shown here is derived from an EMBL/GenBank/DDBJ whole genome shotgun (WGS) entry which is preliminary data.</text>
</comment>
<dbReference type="Gene3D" id="1.10.287.470">
    <property type="entry name" value="Helix hairpin bin"/>
    <property type="match status" value="1"/>
</dbReference>
<protein>
    <recommendedName>
        <fullName evidence="8">Membrane fusion protein biotin-lipoyl like domain-containing protein</fullName>
    </recommendedName>
</protein>
<evidence type="ECO:0000259" key="4">
    <source>
        <dbReference type="Pfam" id="PF25967"/>
    </source>
</evidence>
<dbReference type="SUPFAM" id="SSF111369">
    <property type="entry name" value="HlyD-like secretion proteins"/>
    <property type="match status" value="1"/>
</dbReference>
<dbReference type="PROSITE" id="PS51257">
    <property type="entry name" value="PROKAR_LIPOPROTEIN"/>
    <property type="match status" value="1"/>
</dbReference>
<dbReference type="Gene3D" id="2.40.50.100">
    <property type="match status" value="1"/>
</dbReference>
<dbReference type="Gene3D" id="2.40.30.170">
    <property type="match status" value="1"/>
</dbReference>
<evidence type="ECO:0000256" key="3">
    <source>
        <dbReference type="SAM" id="SignalP"/>
    </source>
</evidence>
<dbReference type="Pfam" id="PF25967">
    <property type="entry name" value="RND-MFP_C"/>
    <property type="match status" value="1"/>
</dbReference>
<feature type="chain" id="PRO_5009513481" description="Membrane fusion protein biotin-lipoyl like domain-containing protein" evidence="3">
    <location>
        <begin position="20"/>
        <end position="315"/>
    </location>
</feature>
<proteinExistence type="predicted"/>
<evidence type="ECO:0000256" key="1">
    <source>
        <dbReference type="ARBA" id="ARBA00004196"/>
    </source>
</evidence>
<name>A0A1F4Q2T5_UNCSA</name>
<dbReference type="PANTHER" id="PTHR32347:SF14">
    <property type="entry name" value="EFFLUX SYSTEM COMPONENT YKNX-RELATED"/>
    <property type="match status" value="1"/>
</dbReference>
<evidence type="ECO:0008006" key="8">
    <source>
        <dbReference type="Google" id="ProtNLM"/>
    </source>
</evidence>
<gene>
    <name evidence="6" type="ORF">A2625_02985</name>
</gene>
<dbReference type="EMBL" id="METM01000013">
    <property type="protein sequence ID" value="OGB90268.1"/>
    <property type="molecule type" value="Genomic_DNA"/>
</dbReference>
<dbReference type="InterPro" id="IPR058647">
    <property type="entry name" value="BSH_CzcB-like"/>
</dbReference>
<dbReference type="Pfam" id="PF25973">
    <property type="entry name" value="BSH_CzcB"/>
    <property type="match status" value="1"/>
</dbReference>
<dbReference type="PANTHER" id="PTHR32347">
    <property type="entry name" value="EFFLUX SYSTEM COMPONENT YKNX-RELATED"/>
    <property type="match status" value="1"/>
</dbReference>
<feature type="domain" description="Multidrug resistance protein MdtA-like C-terminal permuted SH3" evidence="4">
    <location>
        <begin position="229"/>
        <end position="286"/>
    </location>
</feature>
<sequence>MKLQIFCLLIAAVLLTSCAGEKKEKKLEMVKVTRGDLAAFIPSTGVVTPRNRLEIKPPVSGRIEEVLVEKGERVRKGQILAWISSSDRAALLDAARSKGPAETKYWEEVYKPAPIIAPIDGFIIVRNVEPGQSFSVSDAVLVMADKLIVKAQVDETDIGKIRVGQKADIVLDAYPDEKTAAAVESIEYESQVINNVTVYQVYVLPVQVPAYFKSGMSATVNFTQASRGNVLLLSLRAVRRSNGRSYVFRLGENKQLTAFQVDTGLDNNENIEIVSGLNEGDEVVIPDAATAQELLSRSRRGGPMFNPFGSGSRGR</sequence>
<evidence type="ECO:0000313" key="7">
    <source>
        <dbReference type="Proteomes" id="UP000178724"/>
    </source>
</evidence>
<feature type="domain" description="CzcB-like barrel-sandwich hybrid" evidence="5">
    <location>
        <begin position="54"/>
        <end position="145"/>
    </location>
</feature>
<keyword evidence="3" id="KW-0732">Signal</keyword>
<dbReference type="Proteomes" id="UP000178724">
    <property type="component" value="Unassembled WGS sequence"/>
</dbReference>
<evidence type="ECO:0000256" key="2">
    <source>
        <dbReference type="ARBA" id="ARBA00023054"/>
    </source>
</evidence>
<accession>A0A1F4Q2T5</accession>
<dbReference type="Gene3D" id="2.40.420.20">
    <property type="match status" value="1"/>
</dbReference>
<organism evidence="6 7">
    <name type="scientific">candidate division WOR-1 bacterium RIFCSPHIGHO2_01_FULL_53_15</name>
    <dbReference type="NCBI Taxonomy" id="1802564"/>
    <lineage>
        <taxon>Bacteria</taxon>
        <taxon>Bacillati</taxon>
        <taxon>Saganbacteria</taxon>
    </lineage>
</organism>
<dbReference type="AlphaFoldDB" id="A0A1F4Q2T5"/>
<dbReference type="GO" id="GO:0030313">
    <property type="term" value="C:cell envelope"/>
    <property type="evidence" value="ECO:0007669"/>
    <property type="project" value="UniProtKB-SubCell"/>
</dbReference>
<dbReference type="InterPro" id="IPR058627">
    <property type="entry name" value="MdtA-like_C"/>
</dbReference>
<evidence type="ECO:0000259" key="5">
    <source>
        <dbReference type="Pfam" id="PF25973"/>
    </source>
</evidence>
<comment type="subcellular location">
    <subcellularLocation>
        <location evidence="1">Cell envelope</location>
    </subcellularLocation>
</comment>
<feature type="signal peptide" evidence="3">
    <location>
        <begin position="1"/>
        <end position="19"/>
    </location>
</feature>
<evidence type="ECO:0000313" key="6">
    <source>
        <dbReference type="EMBL" id="OGB90268.1"/>
    </source>
</evidence>
<keyword evidence="2" id="KW-0175">Coiled coil</keyword>
<dbReference type="InterPro" id="IPR050465">
    <property type="entry name" value="UPF0194_transport"/>
</dbReference>